<dbReference type="AlphaFoldDB" id="A0A6A6BCZ4"/>
<dbReference type="GeneID" id="54294595"/>
<name>A0A6A6BCZ4_9PEZI</name>
<accession>A0A6A6BCZ4</accession>
<dbReference type="OrthoDB" id="74764at2759"/>
<dbReference type="Proteomes" id="UP000799438">
    <property type="component" value="Unassembled WGS sequence"/>
</dbReference>
<evidence type="ECO:0000256" key="1">
    <source>
        <dbReference type="SAM" id="MobiDB-lite"/>
    </source>
</evidence>
<evidence type="ECO:0000313" key="3">
    <source>
        <dbReference type="EMBL" id="KAF2140371.1"/>
    </source>
</evidence>
<feature type="region of interest" description="Disordered" evidence="1">
    <location>
        <begin position="344"/>
        <end position="379"/>
    </location>
</feature>
<dbReference type="PANTHER" id="PTHR43662">
    <property type="match status" value="1"/>
</dbReference>
<dbReference type="InterPro" id="IPR018535">
    <property type="entry name" value="DUF1996"/>
</dbReference>
<dbReference type="EMBL" id="ML995490">
    <property type="protein sequence ID" value="KAF2140371.1"/>
    <property type="molecule type" value="Genomic_DNA"/>
</dbReference>
<sequence length="480" mass="51859">MRFNDAASYTALTALTLGGVANAFWRMPCRGRTGLARIDPIVDPGKVSSHSHSIQGSSNFAMDVTSAELRNGDCTSCQVTQDKSAYWTPPLYFQYTNGTTVIVPQMGGMLAYYLLYGDDVKAFPENFRMLAGDPYQRNFTLPVPDPAKPWTGEDKTQKALAQKAIGFNCLHYDVNPPEGTLYRHFLPDKQFLDENCHDGVRVELMFPSCWNGKDTDSDDHQSHMRYPDQTITGTCPEGFETRVVSLMYETIWATETFKGVDGQFVFSNGDPTGYGYHGDFITGWDHDFLQNAVNTCTSSTGLIEDCPLFNIQTEAECEECKFEVPDSLKDEDCAGPAPSICGNPAIQSGPARATAGSGGSSGGSTTAKPSSTKPLVPTLSYSTGRETFASDKYGGGVTVERVKGGADGPTLALTTAAPTAGAADGDAEIVSTTIYTSGGVVYDMAIAEVDVTVTATAEVTETAAAKHKRHFAQHRHRRDY</sequence>
<dbReference type="Pfam" id="PF09362">
    <property type="entry name" value="DUF1996"/>
    <property type="match status" value="1"/>
</dbReference>
<keyword evidence="4" id="KW-1185">Reference proteome</keyword>
<feature type="domain" description="DUF1996" evidence="2">
    <location>
        <begin position="39"/>
        <end position="284"/>
    </location>
</feature>
<dbReference type="RefSeq" id="XP_033396084.1">
    <property type="nucleotide sequence ID" value="XM_033537099.1"/>
</dbReference>
<proteinExistence type="predicted"/>
<protein>
    <recommendedName>
        <fullName evidence="2">DUF1996 domain-containing protein</fullName>
    </recommendedName>
</protein>
<organism evidence="3 4">
    <name type="scientific">Aplosporella prunicola CBS 121167</name>
    <dbReference type="NCBI Taxonomy" id="1176127"/>
    <lineage>
        <taxon>Eukaryota</taxon>
        <taxon>Fungi</taxon>
        <taxon>Dikarya</taxon>
        <taxon>Ascomycota</taxon>
        <taxon>Pezizomycotina</taxon>
        <taxon>Dothideomycetes</taxon>
        <taxon>Dothideomycetes incertae sedis</taxon>
        <taxon>Botryosphaeriales</taxon>
        <taxon>Aplosporellaceae</taxon>
        <taxon>Aplosporella</taxon>
    </lineage>
</organism>
<reference evidence="3" key="1">
    <citation type="journal article" date="2020" name="Stud. Mycol.">
        <title>101 Dothideomycetes genomes: a test case for predicting lifestyles and emergence of pathogens.</title>
        <authorList>
            <person name="Haridas S."/>
            <person name="Albert R."/>
            <person name="Binder M."/>
            <person name="Bloem J."/>
            <person name="Labutti K."/>
            <person name="Salamov A."/>
            <person name="Andreopoulos B."/>
            <person name="Baker S."/>
            <person name="Barry K."/>
            <person name="Bills G."/>
            <person name="Bluhm B."/>
            <person name="Cannon C."/>
            <person name="Castanera R."/>
            <person name="Culley D."/>
            <person name="Daum C."/>
            <person name="Ezra D."/>
            <person name="Gonzalez J."/>
            <person name="Henrissat B."/>
            <person name="Kuo A."/>
            <person name="Liang C."/>
            <person name="Lipzen A."/>
            <person name="Lutzoni F."/>
            <person name="Magnuson J."/>
            <person name="Mondo S."/>
            <person name="Nolan M."/>
            <person name="Ohm R."/>
            <person name="Pangilinan J."/>
            <person name="Park H.-J."/>
            <person name="Ramirez L."/>
            <person name="Alfaro M."/>
            <person name="Sun H."/>
            <person name="Tritt A."/>
            <person name="Yoshinaga Y."/>
            <person name="Zwiers L.-H."/>
            <person name="Turgeon B."/>
            <person name="Goodwin S."/>
            <person name="Spatafora J."/>
            <person name="Crous P."/>
            <person name="Grigoriev I."/>
        </authorList>
    </citation>
    <scope>NUCLEOTIDE SEQUENCE</scope>
    <source>
        <strain evidence="3">CBS 121167</strain>
    </source>
</reference>
<feature type="compositionally biased region" description="Low complexity" evidence="1">
    <location>
        <begin position="363"/>
        <end position="374"/>
    </location>
</feature>
<gene>
    <name evidence="3" type="ORF">K452DRAFT_230488</name>
</gene>
<dbReference type="PANTHER" id="PTHR43662:SF7">
    <property type="entry name" value="DUF1996 DOMAIN-CONTAINING PROTEIN"/>
    <property type="match status" value="1"/>
</dbReference>
<evidence type="ECO:0000313" key="4">
    <source>
        <dbReference type="Proteomes" id="UP000799438"/>
    </source>
</evidence>
<evidence type="ECO:0000259" key="2">
    <source>
        <dbReference type="Pfam" id="PF09362"/>
    </source>
</evidence>